<reference evidence="2 3" key="1">
    <citation type="submission" date="2016-03" db="EMBL/GenBank/DDBJ databases">
        <title>Pediococcus and Lactobacillus from brewery environment - whole genome sequencing and assembly.</title>
        <authorList>
            <person name="Behr J."/>
            <person name="Geissler A.J."/>
            <person name="Vogel R.F."/>
        </authorList>
    </citation>
    <scope>NUCLEOTIDE SEQUENCE [LARGE SCALE GENOMIC DNA]</scope>
    <source>
        <strain evidence="2 3">TMW 1.1995</strain>
    </source>
</reference>
<evidence type="ECO:0000313" key="2">
    <source>
        <dbReference type="EMBL" id="ANZ68432.1"/>
    </source>
</evidence>
<evidence type="ECO:0000313" key="3">
    <source>
        <dbReference type="Proteomes" id="UP000093267"/>
    </source>
</evidence>
<keyword evidence="3" id="KW-1185">Reference proteome</keyword>
<sequence>MLVDILLQILAYYVFGILVGLAMGRKLGTSWGHLLSTTLATVGITTFFISVVFGMAVVLLILTGSQIGSAAFIVIFPLAVSIIAAVAHWHWLKYINFFSTTVKISVGQITVSQFWPYAWVSIAILAVCFLLSLGLIQRKEL</sequence>
<evidence type="ECO:0000256" key="1">
    <source>
        <dbReference type="SAM" id="Phobius"/>
    </source>
</evidence>
<name>A0A1B2J2B1_9LACO</name>
<accession>A0A1B2J2B1</accession>
<dbReference type="KEGG" id="lpd:AYR62_09690"/>
<gene>
    <name evidence="2" type="ORF">AYR63_08690</name>
</gene>
<keyword evidence="1" id="KW-0472">Membrane</keyword>
<keyword evidence="1" id="KW-0812">Transmembrane</keyword>
<feature type="transmembrane region" description="Helical" evidence="1">
    <location>
        <begin position="35"/>
        <end position="61"/>
    </location>
</feature>
<feature type="transmembrane region" description="Helical" evidence="1">
    <location>
        <begin position="6"/>
        <end position="23"/>
    </location>
</feature>
<organism evidence="2 3">
    <name type="scientific">Secundilactobacillus paracollinoides</name>
    <dbReference type="NCBI Taxonomy" id="240427"/>
    <lineage>
        <taxon>Bacteria</taxon>
        <taxon>Bacillati</taxon>
        <taxon>Bacillota</taxon>
        <taxon>Bacilli</taxon>
        <taxon>Lactobacillales</taxon>
        <taxon>Lactobacillaceae</taxon>
        <taxon>Secundilactobacillus</taxon>
    </lineage>
</organism>
<dbReference type="Proteomes" id="UP000093267">
    <property type="component" value="Chromosome"/>
</dbReference>
<dbReference type="AlphaFoldDB" id="A0A1B2J2B1"/>
<keyword evidence="1" id="KW-1133">Transmembrane helix</keyword>
<evidence type="ECO:0008006" key="4">
    <source>
        <dbReference type="Google" id="ProtNLM"/>
    </source>
</evidence>
<feature type="transmembrane region" description="Helical" evidence="1">
    <location>
        <begin position="67"/>
        <end position="87"/>
    </location>
</feature>
<feature type="transmembrane region" description="Helical" evidence="1">
    <location>
        <begin position="117"/>
        <end position="136"/>
    </location>
</feature>
<dbReference type="EMBL" id="CP014924">
    <property type="protein sequence ID" value="ANZ68432.1"/>
    <property type="molecule type" value="Genomic_DNA"/>
</dbReference>
<proteinExistence type="predicted"/>
<protein>
    <recommendedName>
        <fullName evidence="4">ABC transporter permease</fullName>
    </recommendedName>
</protein>